<accession>A0A848HTX3</accession>
<evidence type="ECO:0000256" key="4">
    <source>
        <dbReference type="ARBA" id="ARBA00022679"/>
    </source>
</evidence>
<organism evidence="8 9">
    <name type="scientific">Massilia polaris</name>
    <dbReference type="NCBI Taxonomy" id="2728846"/>
    <lineage>
        <taxon>Bacteria</taxon>
        <taxon>Pseudomonadati</taxon>
        <taxon>Pseudomonadota</taxon>
        <taxon>Betaproteobacteria</taxon>
        <taxon>Burkholderiales</taxon>
        <taxon>Oxalobacteraceae</taxon>
        <taxon>Telluria group</taxon>
        <taxon>Massilia</taxon>
    </lineage>
</organism>
<dbReference type="InterPro" id="IPR003594">
    <property type="entry name" value="HATPase_dom"/>
</dbReference>
<dbReference type="SUPFAM" id="SSF55874">
    <property type="entry name" value="ATPase domain of HSP90 chaperone/DNA topoisomerase II/histidine kinase"/>
    <property type="match status" value="1"/>
</dbReference>
<comment type="catalytic activity">
    <reaction evidence="1">
        <text>ATP + protein L-histidine = ADP + protein N-phospho-L-histidine.</text>
        <dbReference type="EC" id="2.7.13.3"/>
    </reaction>
</comment>
<evidence type="ECO:0000256" key="1">
    <source>
        <dbReference type="ARBA" id="ARBA00000085"/>
    </source>
</evidence>
<feature type="domain" description="Histidine kinase" evidence="7">
    <location>
        <begin position="95"/>
        <end position="314"/>
    </location>
</feature>
<dbReference type="CDD" id="cd00082">
    <property type="entry name" value="HisKA"/>
    <property type="match status" value="1"/>
</dbReference>
<dbReference type="Pfam" id="PF02518">
    <property type="entry name" value="HATPase_c"/>
    <property type="match status" value="1"/>
</dbReference>
<dbReference type="RefSeq" id="WP_169469575.1">
    <property type="nucleotide sequence ID" value="NZ_JABBGG010000020.1"/>
</dbReference>
<dbReference type="EC" id="2.7.13.3" evidence="2"/>
<dbReference type="InterPro" id="IPR005467">
    <property type="entry name" value="His_kinase_dom"/>
</dbReference>
<dbReference type="GO" id="GO:0000155">
    <property type="term" value="F:phosphorelay sensor kinase activity"/>
    <property type="evidence" value="ECO:0007669"/>
    <property type="project" value="InterPro"/>
</dbReference>
<dbReference type="PROSITE" id="PS50109">
    <property type="entry name" value="HIS_KIN"/>
    <property type="match status" value="1"/>
</dbReference>
<dbReference type="EMBL" id="JABBGG010000020">
    <property type="protein sequence ID" value="NML63530.1"/>
    <property type="molecule type" value="Genomic_DNA"/>
</dbReference>
<dbReference type="Pfam" id="PF00512">
    <property type="entry name" value="HisKA"/>
    <property type="match status" value="1"/>
</dbReference>
<dbReference type="PRINTS" id="PR00344">
    <property type="entry name" value="BCTRLSENSOR"/>
</dbReference>
<keyword evidence="5 8" id="KW-0418">Kinase</keyword>
<dbReference type="Gene3D" id="3.30.565.10">
    <property type="entry name" value="Histidine kinase-like ATPase, C-terminal domain"/>
    <property type="match status" value="1"/>
</dbReference>
<keyword evidence="3" id="KW-0597">Phosphoprotein</keyword>
<evidence type="ECO:0000256" key="6">
    <source>
        <dbReference type="ARBA" id="ARBA00023012"/>
    </source>
</evidence>
<proteinExistence type="predicted"/>
<gene>
    <name evidence="8" type="ORF">HHL21_21055</name>
</gene>
<sequence>MDEISRLTDSVADPIAVKQKIETLLRENAALRDTVATLREHLRAEGEDASGRLAQQQISQLREANQHLVLATFGAQDSTTAAKALNERQTVFLSMLAHELRNPMASIAIANTVMESLNLAHPSVARLLAITRRQISHLVRLVDDLLDASRISTGKISLQTHMILLNEVIDSAMETAQPSLANRRLPVRVDLPPAPVVLLGDMVRLSQLFANLLINASKFSDVDDTILVTASVQDGQLVVAVKDEGKGIALEFQPGIFDLFSQGADVHDHSSAGGLGIGLSLVRTIAEMHGGSVRVESAGPGCGSEFVVVLPLPAISASGLHLADGRGRGAAT</sequence>
<evidence type="ECO:0000313" key="8">
    <source>
        <dbReference type="EMBL" id="NML63530.1"/>
    </source>
</evidence>
<reference evidence="8 9" key="1">
    <citation type="submission" date="2020-04" db="EMBL/GenBank/DDBJ databases">
        <title>Massilia sp. RP-1-19 isolated from soil.</title>
        <authorList>
            <person name="Dahal R.H."/>
        </authorList>
    </citation>
    <scope>NUCLEOTIDE SEQUENCE [LARGE SCALE GENOMIC DNA]</scope>
    <source>
        <strain evidence="8 9">RP-1-19</strain>
    </source>
</reference>
<dbReference type="SMART" id="SM00387">
    <property type="entry name" value="HATPase_c"/>
    <property type="match status" value="1"/>
</dbReference>
<evidence type="ECO:0000259" key="7">
    <source>
        <dbReference type="PROSITE" id="PS50109"/>
    </source>
</evidence>
<dbReference type="InterPro" id="IPR004358">
    <property type="entry name" value="Sig_transdc_His_kin-like_C"/>
</dbReference>
<dbReference type="AlphaFoldDB" id="A0A848HTX3"/>
<dbReference type="PANTHER" id="PTHR43711">
    <property type="entry name" value="TWO-COMPONENT HISTIDINE KINASE"/>
    <property type="match status" value="1"/>
</dbReference>
<dbReference type="SMART" id="SM00388">
    <property type="entry name" value="HisKA"/>
    <property type="match status" value="1"/>
</dbReference>
<evidence type="ECO:0000256" key="5">
    <source>
        <dbReference type="ARBA" id="ARBA00022777"/>
    </source>
</evidence>
<dbReference type="PANTHER" id="PTHR43711:SF26">
    <property type="entry name" value="SENSOR HISTIDINE KINASE RCSC"/>
    <property type="match status" value="1"/>
</dbReference>
<dbReference type="InterPro" id="IPR036097">
    <property type="entry name" value="HisK_dim/P_sf"/>
</dbReference>
<keyword evidence="4" id="KW-0808">Transferase</keyword>
<keyword evidence="6" id="KW-0902">Two-component regulatory system</keyword>
<dbReference type="InterPro" id="IPR003661">
    <property type="entry name" value="HisK_dim/P_dom"/>
</dbReference>
<dbReference type="InterPro" id="IPR050736">
    <property type="entry name" value="Sensor_HK_Regulatory"/>
</dbReference>
<dbReference type="InterPro" id="IPR036890">
    <property type="entry name" value="HATPase_C_sf"/>
</dbReference>
<evidence type="ECO:0000256" key="3">
    <source>
        <dbReference type="ARBA" id="ARBA00022553"/>
    </source>
</evidence>
<dbReference type="Proteomes" id="UP000583752">
    <property type="component" value="Unassembled WGS sequence"/>
</dbReference>
<protein>
    <recommendedName>
        <fullName evidence="2">histidine kinase</fullName>
        <ecNumber evidence="2">2.7.13.3</ecNumber>
    </recommendedName>
</protein>
<evidence type="ECO:0000256" key="2">
    <source>
        <dbReference type="ARBA" id="ARBA00012438"/>
    </source>
</evidence>
<comment type="caution">
    <text evidence="8">The sequence shown here is derived from an EMBL/GenBank/DDBJ whole genome shotgun (WGS) entry which is preliminary data.</text>
</comment>
<evidence type="ECO:0000313" key="9">
    <source>
        <dbReference type="Proteomes" id="UP000583752"/>
    </source>
</evidence>
<name>A0A848HTX3_9BURK</name>
<dbReference type="Gene3D" id="1.10.287.130">
    <property type="match status" value="1"/>
</dbReference>
<keyword evidence="9" id="KW-1185">Reference proteome</keyword>
<dbReference type="SUPFAM" id="SSF47384">
    <property type="entry name" value="Homodimeric domain of signal transducing histidine kinase"/>
    <property type="match status" value="1"/>
</dbReference>